<feature type="transmembrane region" description="Helical" evidence="2">
    <location>
        <begin position="70"/>
        <end position="88"/>
    </location>
</feature>
<feature type="region of interest" description="Disordered" evidence="1">
    <location>
        <begin position="97"/>
        <end position="116"/>
    </location>
</feature>
<dbReference type="AlphaFoldDB" id="A0AAV9WSG8"/>
<keyword evidence="4" id="KW-1185">Reference proteome</keyword>
<evidence type="ECO:0000313" key="3">
    <source>
        <dbReference type="EMBL" id="KAK6512487.1"/>
    </source>
</evidence>
<sequence length="116" mass="13088">MNYPLHPVYNPVHPSIPPMATPSNRRPGTTIPRAVFHQQPHPGKTASTAIPIPTRPEELPAKYKAAHTKVKLIIIALPIAIVSSYMLYKRIYLGEQPRAKPIPDSERRRTIREVNN</sequence>
<organism evidence="3 4">
    <name type="scientific">Arthrobotrys musiformis</name>
    <dbReference type="NCBI Taxonomy" id="47236"/>
    <lineage>
        <taxon>Eukaryota</taxon>
        <taxon>Fungi</taxon>
        <taxon>Dikarya</taxon>
        <taxon>Ascomycota</taxon>
        <taxon>Pezizomycotina</taxon>
        <taxon>Orbiliomycetes</taxon>
        <taxon>Orbiliales</taxon>
        <taxon>Orbiliaceae</taxon>
        <taxon>Arthrobotrys</taxon>
    </lineage>
</organism>
<keyword evidence="2" id="KW-0812">Transmembrane</keyword>
<keyword evidence="2" id="KW-0472">Membrane</keyword>
<proteinExistence type="predicted"/>
<dbReference type="Proteomes" id="UP001370758">
    <property type="component" value="Unassembled WGS sequence"/>
</dbReference>
<name>A0AAV9WSG8_9PEZI</name>
<comment type="caution">
    <text evidence="3">The sequence shown here is derived from an EMBL/GenBank/DDBJ whole genome shotgun (WGS) entry which is preliminary data.</text>
</comment>
<protein>
    <submittedName>
        <fullName evidence="3">Uncharacterized protein</fullName>
    </submittedName>
</protein>
<accession>A0AAV9WSG8</accession>
<evidence type="ECO:0000313" key="4">
    <source>
        <dbReference type="Proteomes" id="UP001370758"/>
    </source>
</evidence>
<keyword evidence="2" id="KW-1133">Transmembrane helix</keyword>
<reference evidence="3 4" key="1">
    <citation type="submission" date="2023-08" db="EMBL/GenBank/DDBJ databases">
        <authorList>
            <person name="Palmer J.M."/>
        </authorList>
    </citation>
    <scope>NUCLEOTIDE SEQUENCE [LARGE SCALE GENOMIC DNA]</scope>
    <source>
        <strain evidence="3 4">TWF481</strain>
    </source>
</reference>
<evidence type="ECO:0000256" key="2">
    <source>
        <dbReference type="SAM" id="Phobius"/>
    </source>
</evidence>
<evidence type="ECO:0000256" key="1">
    <source>
        <dbReference type="SAM" id="MobiDB-lite"/>
    </source>
</evidence>
<dbReference type="EMBL" id="JAVHJL010000001">
    <property type="protein sequence ID" value="KAK6512487.1"/>
    <property type="molecule type" value="Genomic_DNA"/>
</dbReference>
<gene>
    <name evidence="3" type="ORF">TWF481_001372</name>
</gene>